<evidence type="ECO:0000313" key="3">
    <source>
        <dbReference type="Proteomes" id="UP000638313"/>
    </source>
</evidence>
<keyword evidence="3" id="KW-1185">Reference proteome</keyword>
<reference evidence="2" key="1">
    <citation type="journal article" date="2014" name="Int. J. Syst. Evol. Microbiol.">
        <title>Complete genome sequence of Corynebacterium casei LMG S-19264T (=DSM 44701T), isolated from a smear-ripened cheese.</title>
        <authorList>
            <consortium name="US DOE Joint Genome Institute (JGI-PGF)"/>
            <person name="Walter F."/>
            <person name="Albersmeier A."/>
            <person name="Kalinowski J."/>
            <person name="Ruckert C."/>
        </authorList>
    </citation>
    <scope>NUCLEOTIDE SEQUENCE</scope>
    <source>
        <strain evidence="2">JCM 4059</strain>
    </source>
</reference>
<dbReference type="AlphaFoldDB" id="A0A919B4X5"/>
<dbReference type="SUPFAM" id="SSF51735">
    <property type="entry name" value="NAD(P)-binding Rossmann-fold domains"/>
    <property type="match status" value="1"/>
</dbReference>
<reference evidence="2" key="2">
    <citation type="submission" date="2020-09" db="EMBL/GenBank/DDBJ databases">
        <authorList>
            <person name="Sun Q."/>
            <person name="Ohkuma M."/>
        </authorList>
    </citation>
    <scope>NUCLEOTIDE SEQUENCE</scope>
    <source>
        <strain evidence="2">JCM 4059</strain>
    </source>
</reference>
<dbReference type="Pfam" id="PF07993">
    <property type="entry name" value="NAD_binding_4"/>
    <property type="match status" value="1"/>
</dbReference>
<gene>
    <name evidence="2" type="ORF">GCM10010218_37890</name>
</gene>
<evidence type="ECO:0000259" key="1">
    <source>
        <dbReference type="Pfam" id="PF07993"/>
    </source>
</evidence>
<dbReference type="EMBL" id="BNBD01000007">
    <property type="protein sequence ID" value="GHF52857.1"/>
    <property type="molecule type" value="Genomic_DNA"/>
</dbReference>
<organism evidence="2 3">
    <name type="scientific">Streptomyces mashuensis</name>
    <dbReference type="NCBI Taxonomy" id="33904"/>
    <lineage>
        <taxon>Bacteria</taxon>
        <taxon>Bacillati</taxon>
        <taxon>Actinomycetota</taxon>
        <taxon>Actinomycetes</taxon>
        <taxon>Kitasatosporales</taxon>
        <taxon>Streptomycetaceae</taxon>
        <taxon>Streptomyces</taxon>
    </lineage>
</organism>
<protein>
    <recommendedName>
        <fullName evidence="1">Thioester reductase (TE) domain-containing protein</fullName>
    </recommendedName>
</protein>
<dbReference type="InterPro" id="IPR013120">
    <property type="entry name" value="FAR_NAD-bd"/>
</dbReference>
<dbReference type="Gene3D" id="3.40.50.720">
    <property type="entry name" value="NAD(P)-binding Rossmann-like Domain"/>
    <property type="match status" value="1"/>
</dbReference>
<name>A0A919B4X5_9ACTN</name>
<dbReference type="InterPro" id="IPR036291">
    <property type="entry name" value="NAD(P)-bd_dom_sf"/>
</dbReference>
<sequence>MPLFRSNVLGTRHLLDLADQAPTAQLVHVSTAYVAGRRLTGHVLEDDLREDDGFHLAYEETKYTAETMVHAWARGTRRPVAVMRPSLLVTDRPVPDGLPGQPLESLSHVVEAGARSMTVRDKGRALLLARRQGRGDTLRLQAALDPGGALNLLQADYAAKAMVRAAQALRDTPSLRTLHVTHPQNTAMATAARALERRYPGVTLVPVPELTDPTPAEALIGEQTRFLDYLAQRRSYDRTNLLQAVGDLADPEPVDEDYLLRALQPPDAVTPC</sequence>
<accession>A0A919B4X5</accession>
<feature type="domain" description="Thioester reductase (TE)" evidence="1">
    <location>
        <begin position="3"/>
        <end position="95"/>
    </location>
</feature>
<evidence type="ECO:0000313" key="2">
    <source>
        <dbReference type="EMBL" id="GHF52857.1"/>
    </source>
</evidence>
<dbReference type="Proteomes" id="UP000638313">
    <property type="component" value="Unassembled WGS sequence"/>
</dbReference>
<comment type="caution">
    <text evidence="2">The sequence shown here is derived from an EMBL/GenBank/DDBJ whole genome shotgun (WGS) entry which is preliminary data.</text>
</comment>
<dbReference type="RefSeq" id="WP_268255939.1">
    <property type="nucleotide sequence ID" value="NZ_BNBD01000007.1"/>
</dbReference>
<proteinExistence type="predicted"/>